<evidence type="ECO:0000313" key="2">
    <source>
        <dbReference type="EMBL" id="TRX91911.1"/>
    </source>
</evidence>
<dbReference type="PANTHER" id="PTHR24148">
    <property type="entry name" value="ANKYRIN REPEAT DOMAIN-CONTAINING PROTEIN 39 HOMOLOG-RELATED"/>
    <property type="match status" value="1"/>
</dbReference>
<dbReference type="Pfam" id="PF26639">
    <property type="entry name" value="Het-6_barrel"/>
    <property type="match status" value="1"/>
</dbReference>
<comment type="caution">
    <text evidence="2">The sequence shown here is derived from an EMBL/GenBank/DDBJ whole genome shotgun (WGS) entry which is preliminary data.</text>
</comment>
<evidence type="ECO:0000259" key="1">
    <source>
        <dbReference type="Pfam" id="PF06985"/>
    </source>
</evidence>
<feature type="domain" description="Heterokaryon incompatibility" evidence="1">
    <location>
        <begin position="64"/>
        <end position="211"/>
    </location>
</feature>
<sequence>MSLSPCINDLDSDGYRPLQDNEIRILRMSRQDDKKDHASRGGEHMPFCLSLERVSLVHDALPSFTALSYAWGDEEATVPLKVSEMQLTVTRNLYTILETLNSHDPPQRLWIDALCINQHDVSERAIQVRLMGSVYRRASLVLVFLSPVSAPFDIGMSFLERAATHVDEHYEPSLSPHMAIDGLTLHSEALRDSLIGFFGTAWWTRVWTVQEFALAQRVLFQCGKRTIDRVIVGRAFETLRDHERDCCWASLRVADTYARGYLDMPSSVNGGLSIFSAVLRYDQIHTMITPDDPRGFDFVELMTNFRPRLCSDPCDRIYGMLGLKLKDEQIRNLIQTHHYTSAAILFQDVAMIIVEKSGTLDILSHVLPPSVAEPTVQDLPSWVPDWNARLDVSFHLTYSDRTSRLDISDTSAHLKPRWALTSTRKIATVASFMGKIVADAPGYPRDTSALSGKLLLDEWVRVAGMETETDHDQKRWEVGETKWEREQEFSVLVSGNLVLKRWTEHPAESSYLKAYQMWCAWFTSEEPTSLSTSMRSDVREFDEFVRSNTLGRRLFRTDSGWIGFGPESLQVSDLLAIMPGGKVPYILRPSSTGSGQDYIFLGDAYAQEAEGGQIMDLSSIESVPKLTEIELR</sequence>
<keyword evidence="3" id="KW-1185">Reference proteome</keyword>
<protein>
    <recommendedName>
        <fullName evidence="1">Heterokaryon incompatibility domain-containing protein</fullName>
    </recommendedName>
</protein>
<evidence type="ECO:0000313" key="3">
    <source>
        <dbReference type="Proteomes" id="UP000319160"/>
    </source>
</evidence>
<dbReference type="EMBL" id="VFLP01000041">
    <property type="protein sequence ID" value="TRX91911.1"/>
    <property type="molecule type" value="Genomic_DNA"/>
</dbReference>
<reference evidence="3" key="1">
    <citation type="submission" date="2019-06" db="EMBL/GenBank/DDBJ databases">
        <title>Draft genome sequence of the griseofulvin-producing fungus Xylaria cubensis strain G536.</title>
        <authorList>
            <person name="Mead M.E."/>
            <person name="Raja H.A."/>
            <person name="Steenwyk J.L."/>
            <person name="Knowles S.L."/>
            <person name="Oberlies N.H."/>
            <person name="Rokas A."/>
        </authorList>
    </citation>
    <scope>NUCLEOTIDE SEQUENCE [LARGE SCALE GENOMIC DNA]</scope>
    <source>
        <strain evidence="3">G536</strain>
    </source>
</reference>
<gene>
    <name evidence="2" type="ORF">FHL15_007230</name>
</gene>
<dbReference type="Pfam" id="PF06985">
    <property type="entry name" value="HET"/>
    <property type="match status" value="1"/>
</dbReference>
<dbReference type="PANTHER" id="PTHR24148:SF73">
    <property type="entry name" value="HET DOMAIN PROTEIN (AFU_ORTHOLOGUE AFUA_8G01020)"/>
    <property type="match status" value="1"/>
</dbReference>
<name>A0A553HVC6_9PEZI</name>
<proteinExistence type="predicted"/>
<dbReference type="InterPro" id="IPR052895">
    <property type="entry name" value="HetReg/Transcr_Mod"/>
</dbReference>
<organism evidence="2 3">
    <name type="scientific">Xylaria flabelliformis</name>
    <dbReference type="NCBI Taxonomy" id="2512241"/>
    <lineage>
        <taxon>Eukaryota</taxon>
        <taxon>Fungi</taxon>
        <taxon>Dikarya</taxon>
        <taxon>Ascomycota</taxon>
        <taxon>Pezizomycotina</taxon>
        <taxon>Sordariomycetes</taxon>
        <taxon>Xylariomycetidae</taxon>
        <taxon>Xylariales</taxon>
        <taxon>Xylariaceae</taxon>
        <taxon>Xylaria</taxon>
    </lineage>
</organism>
<dbReference type="InterPro" id="IPR010730">
    <property type="entry name" value="HET"/>
</dbReference>
<dbReference type="OrthoDB" id="2157530at2759"/>
<dbReference type="AlphaFoldDB" id="A0A553HVC6"/>
<accession>A0A553HVC6</accession>
<dbReference type="Proteomes" id="UP000319160">
    <property type="component" value="Unassembled WGS sequence"/>
</dbReference>
<dbReference type="STRING" id="2512241.A0A553HVC6"/>